<dbReference type="PANTHER" id="PTHR23506:SF23">
    <property type="entry name" value="GH10249P"/>
    <property type="match status" value="1"/>
</dbReference>
<dbReference type="SMART" id="SM00225">
    <property type="entry name" value="BTB"/>
    <property type="match status" value="1"/>
</dbReference>
<evidence type="ECO:0000259" key="9">
    <source>
        <dbReference type="PROSITE" id="PS50850"/>
    </source>
</evidence>
<organism evidence="10 11">
    <name type="scientific">Cyclocybe aegerita</name>
    <name type="common">Black poplar mushroom</name>
    <name type="synonym">Agrocybe aegerita</name>
    <dbReference type="NCBI Taxonomy" id="1973307"/>
    <lineage>
        <taxon>Eukaryota</taxon>
        <taxon>Fungi</taxon>
        <taxon>Dikarya</taxon>
        <taxon>Basidiomycota</taxon>
        <taxon>Agaricomycotina</taxon>
        <taxon>Agaricomycetes</taxon>
        <taxon>Agaricomycetidae</taxon>
        <taxon>Agaricales</taxon>
        <taxon>Agaricineae</taxon>
        <taxon>Bolbitiaceae</taxon>
        <taxon>Cyclocybe</taxon>
    </lineage>
</organism>
<comment type="subcellular location">
    <subcellularLocation>
        <location evidence="1">Membrane</location>
        <topology evidence="1">Multi-pass membrane protein</topology>
    </subcellularLocation>
</comment>
<comment type="caution">
    <text evidence="10">The sequence shown here is derived from an EMBL/GenBank/DDBJ whole genome shotgun (WGS) entry which is preliminary data.</text>
</comment>
<accession>A0A8S0VSB4</accession>
<evidence type="ECO:0000313" key="11">
    <source>
        <dbReference type="Proteomes" id="UP000467700"/>
    </source>
</evidence>
<dbReference type="InterPro" id="IPR011333">
    <property type="entry name" value="SKP1/BTB/POZ_sf"/>
</dbReference>
<keyword evidence="2" id="KW-0813">Transport</keyword>
<evidence type="ECO:0000256" key="1">
    <source>
        <dbReference type="ARBA" id="ARBA00004141"/>
    </source>
</evidence>
<dbReference type="PROSITE" id="PS50850">
    <property type="entry name" value="MFS"/>
    <property type="match status" value="1"/>
</dbReference>
<dbReference type="AlphaFoldDB" id="A0A8S0VSB4"/>
<dbReference type="PANTHER" id="PTHR23506">
    <property type="entry name" value="GH10249P"/>
    <property type="match status" value="1"/>
</dbReference>
<keyword evidence="4 7" id="KW-1133">Transmembrane helix</keyword>
<evidence type="ECO:0000256" key="2">
    <source>
        <dbReference type="ARBA" id="ARBA00022448"/>
    </source>
</evidence>
<protein>
    <recommendedName>
        <fullName evidence="12">Major facilitator superfamily (MFS) profile domain-containing protein</fullName>
    </recommendedName>
</protein>
<evidence type="ECO:0000313" key="10">
    <source>
        <dbReference type="EMBL" id="CAA7266439.1"/>
    </source>
</evidence>
<dbReference type="OrthoDB" id="3220652at2759"/>
<evidence type="ECO:0008006" key="12">
    <source>
        <dbReference type="Google" id="ProtNLM"/>
    </source>
</evidence>
<dbReference type="InterPro" id="IPR020846">
    <property type="entry name" value="MFS_dom"/>
</dbReference>
<dbReference type="EMBL" id="CACVBS010000054">
    <property type="protein sequence ID" value="CAA7266439.1"/>
    <property type="molecule type" value="Genomic_DNA"/>
</dbReference>
<dbReference type="InterPro" id="IPR036259">
    <property type="entry name" value="MFS_trans_sf"/>
</dbReference>
<proteinExistence type="predicted"/>
<dbReference type="PROSITE" id="PS50097">
    <property type="entry name" value="BTB"/>
    <property type="match status" value="1"/>
</dbReference>
<feature type="domain" description="Major facilitator superfamily (MFS) profile" evidence="9">
    <location>
        <begin position="24"/>
        <end position="486"/>
    </location>
</feature>
<feature type="transmembrane region" description="Helical" evidence="7">
    <location>
        <begin position="21"/>
        <end position="46"/>
    </location>
</feature>
<dbReference type="Pfam" id="PF07690">
    <property type="entry name" value="MFS_1"/>
    <property type="match status" value="2"/>
</dbReference>
<evidence type="ECO:0000259" key="8">
    <source>
        <dbReference type="PROSITE" id="PS50097"/>
    </source>
</evidence>
<dbReference type="SUPFAM" id="SSF103473">
    <property type="entry name" value="MFS general substrate transporter"/>
    <property type="match status" value="1"/>
</dbReference>
<feature type="transmembrane region" description="Helical" evidence="7">
    <location>
        <begin position="359"/>
        <end position="386"/>
    </location>
</feature>
<feature type="compositionally biased region" description="Basic and acidic residues" evidence="6">
    <location>
        <begin position="248"/>
        <end position="257"/>
    </location>
</feature>
<dbReference type="InterPro" id="IPR050930">
    <property type="entry name" value="MFS_Vesicular_Transporter"/>
</dbReference>
<name>A0A8S0VSB4_CYCAE</name>
<evidence type="ECO:0000256" key="7">
    <source>
        <dbReference type="SAM" id="Phobius"/>
    </source>
</evidence>
<feature type="transmembrane region" description="Helical" evidence="7">
    <location>
        <begin position="92"/>
        <end position="109"/>
    </location>
</feature>
<feature type="transmembrane region" description="Helical" evidence="7">
    <location>
        <begin position="121"/>
        <end position="140"/>
    </location>
</feature>
<gene>
    <name evidence="10" type="ORF">AAE3_LOCUS8583</name>
</gene>
<feature type="transmembrane region" description="Helical" evidence="7">
    <location>
        <begin position="181"/>
        <end position="200"/>
    </location>
</feature>
<keyword evidence="5 7" id="KW-0472">Membrane</keyword>
<feature type="transmembrane region" description="Helical" evidence="7">
    <location>
        <begin position="326"/>
        <end position="347"/>
    </location>
</feature>
<sequence length="811" mass="88653">MSPVEHSPRRRPIGLEWRSSSWVITAVIGLGIAVDLLVYSIIIPIMPFQLELLGHSNVSALTGWLLFAYSGGLALSTIPIAMLSERYKARQMPLIFGLFVLIASQVLLMEAPNYPVMCVARFFQGAGSAMVWVVGLALLCDSSPPSMVASQLGFAMMGMSLGNVVGPPVGGLLYSRFGFRGPFVFGIAATVLDLIGRLIIIERKEALLWGVDPARVADVVQESDHSPSPPISEAEVDVQAQVLPPSDVEARKDEATTKESTPSPVAEENPPVKHLSSLAVVAKLATSSRAAVALIIIFVTGIVYASQEPAIPVHLQRVWGLNPRTVGIVFVAAVLPTIFSAPLTGYLTDKNGAEWPTTLTLLLALPWWGVIIIEYKLALFIVAFALESFFTSGVVSPLTAELAAVSGDLDGIGYAHVYGAFTLVYGIGTAVGPIVGGQFLAIVLGMAQEGLAPDRYANLIRSDFWFCDGNIVIVAGRAAFKVHRGQLERHSEVFSDLFSVPQPKDQELVDDCGVVELQDCPSDVFYFLSALYDGLYFKKSRASDFPVIAAILRLSTKYLVDHLRQRCIARLDADWSLTLAEWDLREQRCTDENGRYIPRDHCAHPILVIELALDMNLPSILPAALYDLSRYGPSKIMAGCSYPTTTYDRLVSQLTAAPLPLERSVNLSRDLLCRTLRGREATQRYMAGFIARELHCRAPATDCLNRMEKENPSRQCHESFYFIMLNILRSVGGIACGRDADPLYTLVQATEMLTRTDFSDGQRQCGLKLCKACKADFAASASKAREEVWLMLPQWFGLVDGETPTSVLDLD</sequence>
<dbReference type="InterPro" id="IPR000210">
    <property type="entry name" value="BTB/POZ_dom"/>
</dbReference>
<dbReference type="Gene3D" id="3.30.710.10">
    <property type="entry name" value="Potassium Channel Kv1.1, Chain A"/>
    <property type="match status" value="1"/>
</dbReference>
<feature type="transmembrane region" description="Helical" evidence="7">
    <location>
        <begin position="152"/>
        <end position="175"/>
    </location>
</feature>
<evidence type="ECO:0000256" key="6">
    <source>
        <dbReference type="SAM" id="MobiDB-lite"/>
    </source>
</evidence>
<reference evidence="10 11" key="1">
    <citation type="submission" date="2020-01" db="EMBL/GenBank/DDBJ databases">
        <authorList>
            <person name="Gupta K D."/>
        </authorList>
    </citation>
    <scope>NUCLEOTIDE SEQUENCE [LARGE SCALE GENOMIC DNA]</scope>
</reference>
<keyword evidence="11" id="KW-1185">Reference proteome</keyword>
<evidence type="ECO:0000256" key="4">
    <source>
        <dbReference type="ARBA" id="ARBA00022989"/>
    </source>
</evidence>
<evidence type="ECO:0000256" key="3">
    <source>
        <dbReference type="ARBA" id="ARBA00022692"/>
    </source>
</evidence>
<keyword evidence="3 7" id="KW-0812">Transmembrane</keyword>
<dbReference type="SUPFAM" id="SSF54695">
    <property type="entry name" value="POZ domain"/>
    <property type="match status" value="1"/>
</dbReference>
<evidence type="ECO:0000256" key="5">
    <source>
        <dbReference type="ARBA" id="ARBA00023136"/>
    </source>
</evidence>
<dbReference type="CDD" id="cd18186">
    <property type="entry name" value="BTB_POZ_ZBTB_KLHL-like"/>
    <property type="match status" value="1"/>
</dbReference>
<dbReference type="Gene3D" id="1.20.1250.20">
    <property type="entry name" value="MFS general substrate transporter like domains"/>
    <property type="match status" value="2"/>
</dbReference>
<feature type="region of interest" description="Disordered" evidence="6">
    <location>
        <begin position="247"/>
        <end position="270"/>
    </location>
</feature>
<feature type="transmembrane region" description="Helical" evidence="7">
    <location>
        <begin position="58"/>
        <end position="80"/>
    </location>
</feature>
<feature type="domain" description="BTB" evidence="8">
    <location>
        <begin position="469"/>
        <end position="534"/>
    </location>
</feature>
<dbReference type="Proteomes" id="UP000467700">
    <property type="component" value="Unassembled WGS sequence"/>
</dbReference>
<dbReference type="GO" id="GO:0016020">
    <property type="term" value="C:membrane"/>
    <property type="evidence" value="ECO:0007669"/>
    <property type="project" value="UniProtKB-SubCell"/>
</dbReference>
<dbReference type="CDD" id="cd17325">
    <property type="entry name" value="MFS_MdtG_SLC18_like"/>
    <property type="match status" value="1"/>
</dbReference>
<dbReference type="InterPro" id="IPR011701">
    <property type="entry name" value="MFS"/>
</dbReference>
<dbReference type="Pfam" id="PF00651">
    <property type="entry name" value="BTB"/>
    <property type="match status" value="1"/>
</dbReference>
<feature type="transmembrane region" description="Helical" evidence="7">
    <location>
        <begin position="290"/>
        <end position="306"/>
    </location>
</feature>
<dbReference type="GO" id="GO:0022857">
    <property type="term" value="F:transmembrane transporter activity"/>
    <property type="evidence" value="ECO:0007669"/>
    <property type="project" value="InterPro"/>
</dbReference>